<evidence type="ECO:0000259" key="8">
    <source>
        <dbReference type="PROSITE" id="PS51987"/>
    </source>
</evidence>
<dbReference type="InterPro" id="IPR008146">
    <property type="entry name" value="Gln_synth_cat_dom"/>
</dbReference>
<evidence type="ECO:0000256" key="3">
    <source>
        <dbReference type="ARBA" id="ARBA00038790"/>
    </source>
</evidence>
<protein>
    <recommendedName>
        <fullName evidence="4">Lengsin</fullName>
    </recommendedName>
    <alternativeName>
        <fullName evidence="5">Glutamate-ammonia ligase domain-containing protein 1</fullName>
    </alternativeName>
</protein>
<dbReference type="InterPro" id="IPR036651">
    <property type="entry name" value="Gln_synt_N_sf"/>
</dbReference>
<name>A0ABQ5JX90_9EUKA</name>
<dbReference type="InterPro" id="IPR014746">
    <property type="entry name" value="Gln_synth/guanido_kin_cat_dom"/>
</dbReference>
<evidence type="ECO:0000256" key="2">
    <source>
        <dbReference type="ARBA" id="ARBA00037583"/>
    </source>
</evidence>
<dbReference type="EMBL" id="BQXS01011692">
    <property type="protein sequence ID" value="GKT15674.1"/>
    <property type="molecule type" value="Genomic_DNA"/>
</dbReference>
<comment type="similarity">
    <text evidence="1 6 7">Belongs to the glutamine synthetase family.</text>
</comment>
<reference evidence="9" key="1">
    <citation type="submission" date="2022-03" db="EMBL/GenBank/DDBJ databases">
        <title>Draft genome sequence of Aduncisulcus paluster, a free-living microaerophilic Fornicata.</title>
        <authorList>
            <person name="Yuyama I."/>
            <person name="Kume K."/>
            <person name="Tamura T."/>
            <person name="Inagaki Y."/>
            <person name="Hashimoto T."/>
        </authorList>
    </citation>
    <scope>NUCLEOTIDE SEQUENCE</scope>
    <source>
        <strain evidence="9">NY0171</strain>
    </source>
</reference>
<dbReference type="Gene3D" id="3.30.590.10">
    <property type="entry name" value="Glutamine synthetase/guanido kinase, catalytic domain"/>
    <property type="match status" value="1"/>
</dbReference>
<gene>
    <name evidence="9" type="ORF">ADUPG1_010762</name>
</gene>
<dbReference type="SUPFAM" id="SSF54368">
    <property type="entry name" value="Glutamine synthetase, N-terminal domain"/>
    <property type="match status" value="1"/>
</dbReference>
<dbReference type="PROSITE" id="PS51987">
    <property type="entry name" value="GS_CATALYTIC"/>
    <property type="match status" value="1"/>
</dbReference>
<dbReference type="Gene3D" id="3.10.20.70">
    <property type="entry name" value="Glutamine synthetase, N-terminal domain"/>
    <property type="match status" value="1"/>
</dbReference>
<comment type="subunit">
    <text evidence="3">Dodecamer. Interacts with BFSP2 and VIM.</text>
</comment>
<evidence type="ECO:0000256" key="1">
    <source>
        <dbReference type="ARBA" id="ARBA00009897"/>
    </source>
</evidence>
<dbReference type="PANTHER" id="PTHR43407">
    <property type="entry name" value="GLUTAMINE SYNTHETASE"/>
    <property type="match status" value="1"/>
</dbReference>
<evidence type="ECO:0000313" key="10">
    <source>
        <dbReference type="Proteomes" id="UP001057375"/>
    </source>
</evidence>
<organism evidence="9 10">
    <name type="scientific">Aduncisulcus paluster</name>
    <dbReference type="NCBI Taxonomy" id="2918883"/>
    <lineage>
        <taxon>Eukaryota</taxon>
        <taxon>Metamonada</taxon>
        <taxon>Carpediemonas-like organisms</taxon>
        <taxon>Aduncisulcus</taxon>
    </lineage>
</organism>
<evidence type="ECO:0000256" key="6">
    <source>
        <dbReference type="PROSITE-ProRule" id="PRU01331"/>
    </source>
</evidence>
<evidence type="ECO:0000256" key="5">
    <source>
        <dbReference type="ARBA" id="ARBA00042675"/>
    </source>
</evidence>
<accession>A0ABQ5JX90</accession>
<proteinExistence type="inferred from homology"/>
<comment type="caution">
    <text evidence="9">The sequence shown here is derived from an EMBL/GenBank/DDBJ whole genome shotgun (WGS) entry which is preliminary data.</text>
</comment>
<dbReference type="PANTHER" id="PTHR43407:SF1">
    <property type="entry name" value="LENGSIN"/>
    <property type="match status" value="1"/>
</dbReference>
<evidence type="ECO:0000256" key="4">
    <source>
        <dbReference type="ARBA" id="ARBA00039404"/>
    </source>
</evidence>
<dbReference type="Proteomes" id="UP001057375">
    <property type="component" value="Unassembled WGS sequence"/>
</dbReference>
<comment type="function">
    <text evidence="2">May act as a component of the cytoskeleton or as a chaperone for the reorganization of intermediate filament proteins during terminal differentiation in the lens. Does not seem to have enzymatic activity.</text>
</comment>
<evidence type="ECO:0000256" key="7">
    <source>
        <dbReference type="RuleBase" id="RU000384"/>
    </source>
</evidence>
<dbReference type="InterPro" id="IPR008147">
    <property type="entry name" value="Gln_synt_N"/>
</dbReference>
<dbReference type="Pfam" id="PF00120">
    <property type="entry name" value="Gln-synt_C"/>
    <property type="match status" value="1"/>
</dbReference>
<evidence type="ECO:0000313" key="9">
    <source>
        <dbReference type="EMBL" id="GKT15674.1"/>
    </source>
</evidence>
<sequence length="444" mass="49836">MVDIEKLLHKTQGVRYLQYHFTDATGKLRCMEETAHRTVPNFCHGLGIDGSSIPGYAKVDFSDVLLKGEVDTIKTIDYEGEKLSRYAKVDFSDVLLKGEVDTIKTIDYEGEKLSRVMCHVENPDGSLSMGDPRSILSRVVEQYHEIGIEPLSFSEIEYFYFESDGKTPYDKGSYLCSPPEDRCDRLRRDVVRYLEDLGAKVRRAHHECAHGQNEIEMFLQPALKNCDDTLTAMWLIENLAMKKDIKVGFSPKPLPKQSGNGLHQHISLVDLHTGKNVMNKDEVSKEFSDIGKHFIAGVIKYSRDIAAVFARNDETFKRFTAGQEAPVWSFWAHSNRNAVLRIPATPPKDLRVEFRAGDASGSVHLLNAIIFAAGLKGIKDKLACPPETKISPLKMTEEERKASGIAKLPCSKEECIEILKSSELIRETLGGLTDWLIHPVAGHD</sequence>
<keyword evidence="10" id="KW-1185">Reference proteome</keyword>
<dbReference type="SMART" id="SM01230">
    <property type="entry name" value="Gln-synt_C"/>
    <property type="match status" value="1"/>
</dbReference>
<dbReference type="SUPFAM" id="SSF55931">
    <property type="entry name" value="Glutamine synthetase/guanido kinase"/>
    <property type="match status" value="1"/>
</dbReference>
<feature type="domain" description="GS catalytic" evidence="8">
    <location>
        <begin position="132"/>
        <end position="444"/>
    </location>
</feature>
<dbReference type="Pfam" id="PF03951">
    <property type="entry name" value="Gln-synt_N"/>
    <property type="match status" value="1"/>
</dbReference>